<evidence type="ECO:0000256" key="1">
    <source>
        <dbReference type="PROSITE-ProRule" id="PRU00169"/>
    </source>
</evidence>
<dbReference type="EMBL" id="FOXU01000007">
    <property type="protein sequence ID" value="SFQ66860.1"/>
    <property type="molecule type" value="Genomic_DNA"/>
</dbReference>
<protein>
    <submittedName>
        <fullName evidence="3">Two-component system, response regulator YcbB</fullName>
    </submittedName>
</protein>
<dbReference type="AlphaFoldDB" id="A0A1I6AE06"/>
<reference evidence="4" key="1">
    <citation type="submission" date="2016-10" db="EMBL/GenBank/DDBJ databases">
        <authorList>
            <person name="Varghese N."/>
            <person name="Submissions S."/>
        </authorList>
    </citation>
    <scope>NUCLEOTIDE SEQUENCE [LARGE SCALE GENOMIC DNA]</scope>
    <source>
        <strain evidence="4">DSM 11706</strain>
    </source>
</reference>
<dbReference type="OrthoDB" id="1684633at2"/>
<dbReference type="Pfam" id="PF08664">
    <property type="entry name" value="YcbB"/>
    <property type="match status" value="1"/>
</dbReference>
<dbReference type="InterPro" id="IPR052048">
    <property type="entry name" value="ST_Response_Regulator"/>
</dbReference>
<dbReference type="RefSeq" id="WP_093537969.1">
    <property type="nucleotide sequence ID" value="NZ_FOXU01000007.1"/>
</dbReference>
<dbReference type="PROSITE" id="PS50110">
    <property type="entry name" value="RESPONSE_REGULATORY"/>
    <property type="match status" value="1"/>
</dbReference>
<feature type="modified residue" description="4-aspartylphosphate" evidence="1">
    <location>
        <position position="53"/>
    </location>
</feature>
<organism evidence="3 4">
    <name type="scientific">Psychrobacillus psychrotolerans</name>
    <dbReference type="NCBI Taxonomy" id="126156"/>
    <lineage>
        <taxon>Bacteria</taxon>
        <taxon>Bacillati</taxon>
        <taxon>Bacillota</taxon>
        <taxon>Bacilli</taxon>
        <taxon>Bacillales</taxon>
        <taxon>Bacillaceae</taxon>
        <taxon>Psychrobacillus</taxon>
    </lineage>
</organism>
<accession>A0A1I6AE06</accession>
<sequence length="294" mass="33866">MRYYIVDDDSASRMMLRKIITDDELGLVIGEAENGEKSLVPILATLPDVVLIDFLMPDLDGIETIEKLKNRGFEGQFIMISQIVNKEMVGEAYKKGIEFFIHKPINRVEVQSILQKNAEQKRLRNSLLTIKESLASFNTIMPALKKVNVGELVSIKLGDMGIMSEVGSNDLKEIIEMLVHGNNESNVFPALIDIYESLARRRNAEDIKKEMKAIEQRLRRTILAAIQHMATIGSIDYTSREFEHYAPRYFEFQEVRRLMIEVGENRFNSSKIKINIKKFLQMLYVEVLESYKQI</sequence>
<dbReference type="PANTHER" id="PTHR43228:SF8">
    <property type="entry name" value="TRANSCRIPTIONAL REGULATORY PROTEIN GLNL"/>
    <property type="match status" value="1"/>
</dbReference>
<dbReference type="Proteomes" id="UP000198734">
    <property type="component" value="Unassembled WGS sequence"/>
</dbReference>
<keyword evidence="1" id="KW-0597">Phosphoprotein</keyword>
<dbReference type="InterPro" id="IPR013972">
    <property type="entry name" value="YcbB"/>
</dbReference>
<dbReference type="GO" id="GO:0000160">
    <property type="term" value="P:phosphorelay signal transduction system"/>
    <property type="evidence" value="ECO:0007669"/>
    <property type="project" value="InterPro"/>
</dbReference>
<keyword evidence="4" id="KW-1185">Reference proteome</keyword>
<dbReference type="PANTHER" id="PTHR43228">
    <property type="entry name" value="TWO-COMPONENT RESPONSE REGULATOR"/>
    <property type="match status" value="1"/>
</dbReference>
<dbReference type="SMART" id="SM00448">
    <property type="entry name" value="REC"/>
    <property type="match status" value="1"/>
</dbReference>
<name>A0A1I6AE06_9BACI</name>
<dbReference type="InterPro" id="IPR011006">
    <property type="entry name" value="CheY-like_superfamily"/>
</dbReference>
<evidence type="ECO:0000313" key="4">
    <source>
        <dbReference type="Proteomes" id="UP000198734"/>
    </source>
</evidence>
<dbReference type="Pfam" id="PF00072">
    <property type="entry name" value="Response_reg"/>
    <property type="match status" value="1"/>
</dbReference>
<dbReference type="Gene3D" id="3.40.50.2300">
    <property type="match status" value="1"/>
</dbReference>
<feature type="domain" description="Response regulatory" evidence="2">
    <location>
        <begin position="2"/>
        <end position="118"/>
    </location>
</feature>
<evidence type="ECO:0000259" key="2">
    <source>
        <dbReference type="PROSITE" id="PS50110"/>
    </source>
</evidence>
<gene>
    <name evidence="3" type="ORF">SAMN05421670_3313</name>
</gene>
<dbReference type="STRING" id="126156.SAMN05421670_3313"/>
<dbReference type="SUPFAM" id="SSF52172">
    <property type="entry name" value="CheY-like"/>
    <property type="match status" value="1"/>
</dbReference>
<dbReference type="InterPro" id="IPR001789">
    <property type="entry name" value="Sig_transdc_resp-reg_receiver"/>
</dbReference>
<evidence type="ECO:0000313" key="3">
    <source>
        <dbReference type="EMBL" id="SFQ66860.1"/>
    </source>
</evidence>
<proteinExistence type="predicted"/>